<dbReference type="Gene3D" id="2.40.50.100">
    <property type="match status" value="3"/>
</dbReference>
<evidence type="ECO:0000259" key="8">
    <source>
        <dbReference type="Pfam" id="PF25990"/>
    </source>
</evidence>
<dbReference type="InterPro" id="IPR058625">
    <property type="entry name" value="MdtA-like_BSH"/>
</dbReference>
<dbReference type="EMBL" id="CP017634">
    <property type="protein sequence ID" value="ATW27663.1"/>
    <property type="molecule type" value="Genomic_DNA"/>
</dbReference>
<keyword evidence="5" id="KW-1133">Transmembrane helix</keyword>
<feature type="region of interest" description="Disordered" evidence="4">
    <location>
        <begin position="551"/>
        <end position="585"/>
    </location>
</feature>
<dbReference type="SUPFAM" id="SSF111369">
    <property type="entry name" value="HlyD-like secretion proteins"/>
    <property type="match status" value="2"/>
</dbReference>
<feature type="region of interest" description="Disordered" evidence="4">
    <location>
        <begin position="1"/>
        <end position="25"/>
    </location>
</feature>
<reference evidence="9 10" key="1">
    <citation type="submission" date="2016-10" db="EMBL/GenBank/DDBJ databases">
        <title>Complete Genome Sequence of Peptococcaceae strain DCMF.</title>
        <authorList>
            <person name="Edwards R.J."/>
            <person name="Holland S.I."/>
            <person name="Deshpande N.P."/>
            <person name="Wong Y.K."/>
            <person name="Ertan H."/>
            <person name="Manefield M."/>
            <person name="Russell T.L."/>
            <person name="Lee M.J."/>
        </authorList>
    </citation>
    <scope>NUCLEOTIDE SEQUENCE [LARGE SCALE GENOMIC DNA]</scope>
    <source>
        <strain evidence="9 10">DCMF</strain>
    </source>
</reference>
<dbReference type="Pfam" id="PF25917">
    <property type="entry name" value="BSH_RND"/>
    <property type="match status" value="1"/>
</dbReference>
<comment type="subcellular location">
    <subcellularLocation>
        <location evidence="1">Cell envelope</location>
    </subcellularLocation>
</comment>
<dbReference type="InterPro" id="IPR058636">
    <property type="entry name" value="Beta-barrel_YknX"/>
</dbReference>
<evidence type="ECO:0000313" key="9">
    <source>
        <dbReference type="EMBL" id="ATW27663.1"/>
    </source>
</evidence>
<evidence type="ECO:0000313" key="10">
    <source>
        <dbReference type="Proteomes" id="UP000323521"/>
    </source>
</evidence>
<evidence type="ECO:0000256" key="2">
    <source>
        <dbReference type="ARBA" id="ARBA00023054"/>
    </source>
</evidence>
<feature type="domain" description="CzcB-like barrel-sandwich hybrid" evidence="7">
    <location>
        <begin position="302"/>
        <end position="397"/>
    </location>
</feature>
<evidence type="ECO:0000259" key="7">
    <source>
        <dbReference type="Pfam" id="PF25973"/>
    </source>
</evidence>
<dbReference type="Proteomes" id="UP000323521">
    <property type="component" value="Chromosome"/>
</dbReference>
<evidence type="ECO:0000256" key="5">
    <source>
        <dbReference type="SAM" id="Phobius"/>
    </source>
</evidence>
<dbReference type="KEGG" id="fwa:DCMF_25505"/>
<dbReference type="Pfam" id="PF25990">
    <property type="entry name" value="Beta-barrel_YknX"/>
    <property type="match status" value="1"/>
</dbReference>
<feature type="coiled-coil region" evidence="3">
    <location>
        <begin position="341"/>
        <end position="368"/>
    </location>
</feature>
<keyword evidence="5" id="KW-0472">Membrane</keyword>
<proteinExistence type="predicted"/>
<dbReference type="RefSeq" id="WP_148137035.1">
    <property type="nucleotide sequence ID" value="NZ_CP017634.1"/>
</dbReference>
<protein>
    <recommendedName>
        <fullName evidence="11">Efflux RND transporter periplasmic adaptor subunit</fullName>
    </recommendedName>
</protein>
<keyword evidence="10" id="KW-1185">Reference proteome</keyword>
<dbReference type="InterPro" id="IPR058647">
    <property type="entry name" value="BSH_CzcB-like"/>
</dbReference>
<dbReference type="Gene3D" id="1.10.287.470">
    <property type="entry name" value="Helix hairpin bin"/>
    <property type="match status" value="1"/>
</dbReference>
<organism evidence="9 10">
    <name type="scientific">Formimonas warabiya</name>
    <dbReference type="NCBI Taxonomy" id="1761012"/>
    <lineage>
        <taxon>Bacteria</taxon>
        <taxon>Bacillati</taxon>
        <taxon>Bacillota</taxon>
        <taxon>Clostridia</taxon>
        <taxon>Eubacteriales</taxon>
        <taxon>Peptococcaceae</taxon>
        <taxon>Candidatus Formimonas</taxon>
    </lineage>
</organism>
<dbReference type="InterPro" id="IPR050465">
    <property type="entry name" value="UPF0194_transport"/>
</dbReference>
<dbReference type="GO" id="GO:0030313">
    <property type="term" value="C:cell envelope"/>
    <property type="evidence" value="ECO:0007669"/>
    <property type="project" value="UniProtKB-SubCell"/>
</dbReference>
<feature type="transmembrane region" description="Helical" evidence="5">
    <location>
        <begin position="55"/>
        <end position="75"/>
    </location>
</feature>
<dbReference type="OrthoDB" id="85226at2"/>
<name>A0A3G1KYT7_FORW1</name>
<keyword evidence="5" id="KW-0812">Transmembrane</keyword>
<dbReference type="PANTHER" id="PTHR32347:SF14">
    <property type="entry name" value="EFFLUX SYSTEM COMPONENT YKNX-RELATED"/>
    <property type="match status" value="1"/>
</dbReference>
<accession>A0A3G1KYT7</accession>
<evidence type="ECO:0000256" key="4">
    <source>
        <dbReference type="SAM" id="MobiDB-lite"/>
    </source>
</evidence>
<sequence>MTSKQPEKENEDFPGIAPKPVAHQADSAQYEIEPDNYQFPDMENIDRGARRKKTIIITGVVLLLIMSVFVVTKIMHGNKDLASNSNFTTYEVKRRNITVTLSGSGTLQPADSYTIKSLVDGDIIRSPFEEGQVVKKDTLLYKVDSSDVSTSIEQAENSLAQSRNNYNYKLKSRDDLNIKSTTDGTITEFDVETGDTVKSGQTIAVIRNINVMSITLPFVSSFAADFQIGQSASVLLNDIGVTLNGKISKIGVEKAVAENAIVRDVTIDVVNPGALSSSQTASATVGDIASIDEGTFNYKDEATITADVSGKVAEIKAREGDKVVKNQVIVVVSSDTMAEDIDNAASSLKDTELSLQNARNKLDNYSITSPIAGTIVEKNCKEGDTLEAGDTLCTIFDLSYLKLVLNVDELDIGKVKTGQTVKITANNAEGTEYNGIVTKVNINGTTVNGVTSYPVTIRIDHAADLLPGMNVDAKIQVESLENVLSIPAGVVARNGQVLVKTGESASGTNKADAKIPAGYAYKKVNLGGSNEEYIEIVDGLKEGDIVAEIKESSTSSQMFGAPPGGPEGSPPQGGVSAQENGGAAN</sequence>
<evidence type="ECO:0000256" key="1">
    <source>
        <dbReference type="ARBA" id="ARBA00004196"/>
    </source>
</evidence>
<evidence type="ECO:0008006" key="11">
    <source>
        <dbReference type="Google" id="ProtNLM"/>
    </source>
</evidence>
<dbReference type="AlphaFoldDB" id="A0A3G1KYT7"/>
<dbReference type="PANTHER" id="PTHR32347">
    <property type="entry name" value="EFFLUX SYSTEM COMPONENT YKNX-RELATED"/>
    <property type="match status" value="1"/>
</dbReference>
<dbReference type="Pfam" id="PF25973">
    <property type="entry name" value="BSH_CzcB"/>
    <property type="match status" value="1"/>
</dbReference>
<evidence type="ECO:0000259" key="6">
    <source>
        <dbReference type="Pfam" id="PF25917"/>
    </source>
</evidence>
<dbReference type="Gene3D" id="2.40.30.170">
    <property type="match status" value="1"/>
</dbReference>
<gene>
    <name evidence="9" type="ORF">DCMF_25505</name>
</gene>
<evidence type="ECO:0000256" key="3">
    <source>
        <dbReference type="SAM" id="Coils"/>
    </source>
</evidence>
<feature type="domain" description="Multidrug resistance protein MdtA-like barrel-sandwich hybrid" evidence="6">
    <location>
        <begin position="114"/>
        <end position="206"/>
    </location>
</feature>
<feature type="domain" description="YknX-like beta-barrel" evidence="8">
    <location>
        <begin position="406"/>
        <end position="475"/>
    </location>
</feature>
<keyword evidence="2 3" id="KW-0175">Coiled coil</keyword>